<keyword evidence="9 14" id="KW-0460">Magnesium</keyword>
<reference evidence="15 16" key="1">
    <citation type="submission" date="2019-08" db="EMBL/GenBank/DDBJ databases">
        <title>In-depth cultivation of the pig gut microbiome towards novel bacterial diversity and tailored functional studies.</title>
        <authorList>
            <person name="Wylensek D."/>
            <person name="Hitch T.C.A."/>
            <person name="Clavel T."/>
        </authorList>
    </citation>
    <scope>NUCLEOTIDE SEQUENCE [LARGE SCALE GENOMIC DNA]</scope>
    <source>
        <strain evidence="15 16">WB03_NA08</strain>
    </source>
</reference>
<proteinExistence type="inferred from homology"/>
<dbReference type="PRINTS" id="PR00377">
    <property type="entry name" value="IMPHPHTASES"/>
</dbReference>
<evidence type="ECO:0000256" key="5">
    <source>
        <dbReference type="ARBA" id="ARBA00021697"/>
    </source>
</evidence>
<dbReference type="NCBIfam" id="TIGR02067">
    <property type="entry name" value="his_9_HisN"/>
    <property type="match status" value="1"/>
</dbReference>
<evidence type="ECO:0000256" key="8">
    <source>
        <dbReference type="ARBA" id="ARBA00022801"/>
    </source>
</evidence>
<dbReference type="GO" id="GO:0004401">
    <property type="term" value="F:histidinol-phosphatase activity"/>
    <property type="evidence" value="ECO:0007669"/>
    <property type="project" value="UniProtKB-UniRule"/>
</dbReference>
<dbReference type="Gene3D" id="3.40.190.80">
    <property type="match status" value="1"/>
</dbReference>
<dbReference type="PANTHER" id="PTHR43200:SF6">
    <property type="entry name" value="3'(2'),5'-BISPHOSPHATE NUCLEOTIDASE"/>
    <property type="match status" value="1"/>
</dbReference>
<name>A0A6N7W5R0_9ACTO</name>
<dbReference type="PROSITE" id="PS00629">
    <property type="entry name" value="IMP_1"/>
    <property type="match status" value="1"/>
</dbReference>
<dbReference type="InterPro" id="IPR000760">
    <property type="entry name" value="Inositol_monophosphatase-like"/>
</dbReference>
<comment type="function">
    <text evidence="12">Catalyzes the dephosphorylation of histidinol-phosphate to histidinol, the direct precursor of histidine.</text>
</comment>
<feature type="binding site" evidence="14">
    <location>
        <position position="103"/>
    </location>
    <ligand>
        <name>Mg(2+)</name>
        <dbReference type="ChEBI" id="CHEBI:18420"/>
        <label>1</label>
        <note>catalytic</note>
    </ligand>
</feature>
<dbReference type="Proteomes" id="UP000470875">
    <property type="component" value="Unassembled WGS sequence"/>
</dbReference>
<evidence type="ECO:0000313" key="16">
    <source>
        <dbReference type="Proteomes" id="UP000470875"/>
    </source>
</evidence>
<sequence>MLRWYTALAGYPDSMNTSARLERDLRMALDMADAADQLTLSRFRAADLSVETKPDMTLVSDADKAAEELLRERIEEYWPGDKVLGEEQGGTTDAERLWVLDPIDGTHNFVRGVPVWATLIGLVEDGQVVAGVVSAPTLGRRWWAASGHGAYCGGSLASRTKLRVSRVGEVKDASFSYSSLGGWGPRRNAMRGLMDECWRTRAYGDFWSYMLVAEGAVDIAAEPELALYDMAALVPVVEEAGGRFTSLEGAPGPWGGNAVATNGLLHAEVLAALKE</sequence>
<dbReference type="FunFam" id="3.30.540.10:FF:000003">
    <property type="entry name" value="Inositol-1-monophosphatase"/>
    <property type="match status" value="1"/>
</dbReference>
<gene>
    <name evidence="15" type="primary">hisN</name>
    <name evidence="15" type="ORF">FYJ24_03465</name>
</gene>
<dbReference type="PANTHER" id="PTHR43200">
    <property type="entry name" value="PHOSPHATASE"/>
    <property type="match status" value="1"/>
</dbReference>
<dbReference type="InterPro" id="IPR051090">
    <property type="entry name" value="Inositol_monoP_superfamily"/>
</dbReference>
<dbReference type="InterPro" id="IPR020583">
    <property type="entry name" value="Inositol_monoP_metal-BS"/>
</dbReference>
<evidence type="ECO:0000256" key="13">
    <source>
        <dbReference type="NCBIfam" id="TIGR02067"/>
    </source>
</evidence>
<dbReference type="Pfam" id="PF00459">
    <property type="entry name" value="Inositol_P"/>
    <property type="match status" value="1"/>
</dbReference>
<keyword evidence="7 14" id="KW-0479">Metal-binding</keyword>
<keyword evidence="16" id="KW-1185">Reference proteome</keyword>
<evidence type="ECO:0000256" key="9">
    <source>
        <dbReference type="ARBA" id="ARBA00022842"/>
    </source>
</evidence>
<evidence type="ECO:0000313" key="15">
    <source>
        <dbReference type="EMBL" id="MSS83833.1"/>
    </source>
</evidence>
<keyword evidence="6" id="KW-0028">Amino-acid biosynthesis</keyword>
<evidence type="ECO:0000256" key="7">
    <source>
        <dbReference type="ARBA" id="ARBA00022723"/>
    </source>
</evidence>
<dbReference type="UniPathway" id="UPA00031">
    <property type="reaction ID" value="UER00013"/>
</dbReference>
<dbReference type="AlphaFoldDB" id="A0A6N7W5R0"/>
<evidence type="ECO:0000256" key="11">
    <source>
        <dbReference type="ARBA" id="ARBA00049158"/>
    </source>
</evidence>
<feature type="binding site" evidence="14">
    <location>
        <position position="229"/>
    </location>
    <ligand>
        <name>Mg(2+)</name>
        <dbReference type="ChEBI" id="CHEBI:18420"/>
        <label>1</label>
        <note>catalytic</note>
    </ligand>
</feature>
<dbReference type="GO" id="GO:0000105">
    <property type="term" value="P:L-histidine biosynthetic process"/>
    <property type="evidence" value="ECO:0007669"/>
    <property type="project" value="UniProtKB-UniRule"/>
</dbReference>
<accession>A0A6N7W5R0</accession>
<organism evidence="15 16">
    <name type="scientific">Scrofimicrobium canadense</name>
    <dbReference type="NCBI Taxonomy" id="2652290"/>
    <lineage>
        <taxon>Bacteria</taxon>
        <taxon>Bacillati</taxon>
        <taxon>Actinomycetota</taxon>
        <taxon>Actinomycetes</taxon>
        <taxon>Actinomycetales</taxon>
        <taxon>Actinomycetaceae</taxon>
        <taxon>Scrofimicrobium</taxon>
    </lineage>
</organism>
<evidence type="ECO:0000256" key="4">
    <source>
        <dbReference type="ARBA" id="ARBA00013085"/>
    </source>
</evidence>
<evidence type="ECO:0000256" key="1">
    <source>
        <dbReference type="ARBA" id="ARBA00001946"/>
    </source>
</evidence>
<dbReference type="Gene3D" id="3.30.540.10">
    <property type="entry name" value="Fructose-1,6-Bisphosphatase, subunit A, domain 1"/>
    <property type="match status" value="1"/>
</dbReference>
<evidence type="ECO:0000256" key="3">
    <source>
        <dbReference type="ARBA" id="ARBA00009759"/>
    </source>
</evidence>
<comment type="catalytic activity">
    <reaction evidence="11">
        <text>L-histidinol phosphate + H2O = L-histidinol + phosphate</text>
        <dbReference type="Rhea" id="RHEA:14465"/>
        <dbReference type="ChEBI" id="CHEBI:15377"/>
        <dbReference type="ChEBI" id="CHEBI:43474"/>
        <dbReference type="ChEBI" id="CHEBI:57699"/>
        <dbReference type="ChEBI" id="CHEBI:57980"/>
        <dbReference type="EC" id="3.1.3.15"/>
    </reaction>
</comment>
<comment type="similarity">
    <text evidence="3">Belongs to the inositol monophosphatase superfamily.</text>
</comment>
<evidence type="ECO:0000256" key="10">
    <source>
        <dbReference type="ARBA" id="ARBA00023102"/>
    </source>
</evidence>
<feature type="binding site" evidence="14">
    <location>
        <position position="86"/>
    </location>
    <ligand>
        <name>Mg(2+)</name>
        <dbReference type="ChEBI" id="CHEBI:18420"/>
        <label>1</label>
        <note>catalytic</note>
    </ligand>
</feature>
<protein>
    <recommendedName>
        <fullName evidence="5 13">Histidinol-phosphatase</fullName>
        <ecNumber evidence="4 13">3.1.3.15</ecNumber>
    </recommendedName>
</protein>
<keyword evidence="8 15" id="KW-0378">Hydrolase</keyword>
<evidence type="ECO:0000256" key="2">
    <source>
        <dbReference type="ARBA" id="ARBA00004970"/>
    </source>
</evidence>
<dbReference type="GO" id="GO:0046872">
    <property type="term" value="F:metal ion binding"/>
    <property type="evidence" value="ECO:0007669"/>
    <property type="project" value="UniProtKB-KW"/>
</dbReference>
<evidence type="ECO:0000256" key="12">
    <source>
        <dbReference type="ARBA" id="ARBA00053547"/>
    </source>
</evidence>
<comment type="pathway">
    <text evidence="2">Amino-acid biosynthesis; L-histidine biosynthesis; L-histidine from 5-phospho-alpha-D-ribose 1-diphosphate: step 8/9.</text>
</comment>
<evidence type="ECO:0000256" key="6">
    <source>
        <dbReference type="ARBA" id="ARBA00022605"/>
    </source>
</evidence>
<feature type="binding site" evidence="14">
    <location>
        <position position="101"/>
    </location>
    <ligand>
        <name>Mg(2+)</name>
        <dbReference type="ChEBI" id="CHEBI:18420"/>
        <label>1</label>
        <note>catalytic</note>
    </ligand>
</feature>
<keyword evidence="10" id="KW-0368">Histidine biosynthesis</keyword>
<dbReference type="SUPFAM" id="SSF56655">
    <property type="entry name" value="Carbohydrate phosphatase"/>
    <property type="match status" value="1"/>
</dbReference>
<dbReference type="EMBL" id="VULO01000003">
    <property type="protein sequence ID" value="MSS83833.1"/>
    <property type="molecule type" value="Genomic_DNA"/>
</dbReference>
<feature type="binding site" evidence="14">
    <location>
        <position position="104"/>
    </location>
    <ligand>
        <name>Mg(2+)</name>
        <dbReference type="ChEBI" id="CHEBI:18420"/>
        <label>1</label>
        <note>catalytic</note>
    </ligand>
</feature>
<dbReference type="InterPro" id="IPR011809">
    <property type="entry name" value="His_9_proposed"/>
</dbReference>
<evidence type="ECO:0000256" key="14">
    <source>
        <dbReference type="PIRSR" id="PIRSR600760-2"/>
    </source>
</evidence>
<comment type="cofactor">
    <cofactor evidence="1 14">
        <name>Mg(2+)</name>
        <dbReference type="ChEBI" id="CHEBI:18420"/>
    </cofactor>
</comment>
<dbReference type="EC" id="3.1.3.15" evidence="4 13"/>
<comment type="caution">
    <text evidence="15">The sequence shown here is derived from an EMBL/GenBank/DDBJ whole genome shotgun (WGS) entry which is preliminary data.</text>
</comment>